<keyword evidence="2" id="KW-0963">Cytoplasm</keyword>
<dbReference type="RefSeq" id="WP_418158353.1">
    <property type="nucleotide sequence ID" value="NZ_JBBLZC010000003.1"/>
</dbReference>
<dbReference type="SUPFAM" id="SSF82607">
    <property type="entry name" value="YbaB-like"/>
    <property type="match status" value="1"/>
</dbReference>
<evidence type="ECO:0000313" key="4">
    <source>
        <dbReference type="EMBL" id="MEK0082509.1"/>
    </source>
</evidence>
<name>A0ABU8XN51_9PROT</name>
<organism evidence="4 5">
    <name type="scientific">Benzoatithermus flavus</name>
    <dbReference type="NCBI Taxonomy" id="3108223"/>
    <lineage>
        <taxon>Bacteria</taxon>
        <taxon>Pseudomonadati</taxon>
        <taxon>Pseudomonadota</taxon>
        <taxon>Alphaproteobacteria</taxon>
        <taxon>Geminicoccales</taxon>
        <taxon>Geminicoccaceae</taxon>
        <taxon>Benzoatithermus</taxon>
    </lineage>
</organism>
<comment type="function">
    <text evidence="2">Binds to DNA and alters its conformation. May be involved in regulation of gene expression, nucleoid organization and DNA protection.</text>
</comment>
<dbReference type="Pfam" id="PF02575">
    <property type="entry name" value="YbaB_DNA_bd"/>
    <property type="match status" value="1"/>
</dbReference>
<evidence type="ECO:0000313" key="5">
    <source>
        <dbReference type="Proteomes" id="UP001375743"/>
    </source>
</evidence>
<dbReference type="InterPro" id="IPR036894">
    <property type="entry name" value="YbaB-like_sf"/>
</dbReference>
<keyword evidence="1 2" id="KW-0238">DNA-binding</keyword>
<proteinExistence type="inferred from homology"/>
<comment type="subcellular location">
    <subcellularLocation>
        <location evidence="2">Cytoplasm</location>
        <location evidence="2">Nucleoid</location>
    </subcellularLocation>
</comment>
<dbReference type="HAMAP" id="MF_00274">
    <property type="entry name" value="DNA_YbaB_EbfC"/>
    <property type="match status" value="1"/>
</dbReference>
<sequence>MKNLGNMLKEAQKLQARMAEMQQKLAESEMTGLAGGGLVSVTLNGKGEMRKVKIDPSLVDPNEVEVLEDLIVAACNDAKSKIDAHLQAEMGKLTGGLPLPPGFKLPF</sequence>
<comment type="subunit">
    <text evidence="2">Homodimer.</text>
</comment>
<accession>A0ABU8XN51</accession>
<dbReference type="Proteomes" id="UP001375743">
    <property type="component" value="Unassembled WGS sequence"/>
</dbReference>
<keyword evidence="3" id="KW-0175">Coiled coil</keyword>
<dbReference type="EMBL" id="JBBLZC010000003">
    <property type="protein sequence ID" value="MEK0082509.1"/>
    <property type="molecule type" value="Genomic_DNA"/>
</dbReference>
<dbReference type="NCBIfam" id="TIGR00103">
    <property type="entry name" value="DNA_YbaB_EbfC"/>
    <property type="match status" value="1"/>
</dbReference>
<feature type="coiled-coil region" evidence="3">
    <location>
        <begin position="4"/>
        <end position="31"/>
    </location>
</feature>
<evidence type="ECO:0000256" key="3">
    <source>
        <dbReference type="SAM" id="Coils"/>
    </source>
</evidence>
<gene>
    <name evidence="4" type="ORF">U1T56_05060</name>
</gene>
<comment type="caution">
    <text evidence="4">The sequence shown here is derived from an EMBL/GenBank/DDBJ whole genome shotgun (WGS) entry which is preliminary data.</text>
</comment>
<dbReference type="PIRSF" id="PIRSF004555">
    <property type="entry name" value="UCP004555"/>
    <property type="match status" value="1"/>
</dbReference>
<keyword evidence="5" id="KW-1185">Reference proteome</keyword>
<dbReference type="PANTHER" id="PTHR33449">
    <property type="entry name" value="NUCLEOID-ASSOCIATED PROTEIN YBAB"/>
    <property type="match status" value="1"/>
</dbReference>
<evidence type="ECO:0000256" key="1">
    <source>
        <dbReference type="ARBA" id="ARBA00023125"/>
    </source>
</evidence>
<dbReference type="Gene3D" id="3.30.1310.10">
    <property type="entry name" value="Nucleoid-associated protein YbaB-like domain"/>
    <property type="match status" value="1"/>
</dbReference>
<dbReference type="InterPro" id="IPR004401">
    <property type="entry name" value="YbaB/EbfC"/>
</dbReference>
<comment type="similarity">
    <text evidence="2">Belongs to the YbaB/EbfC family.</text>
</comment>
<reference evidence="4 5" key="1">
    <citation type="submission" date="2024-01" db="EMBL/GenBank/DDBJ databases">
        <title>Multi-omics insights into the function and evolution of sodium benzoate biodegradation pathways in Benzoatithermus flavus gen. nov., sp. nov. from hot spring.</title>
        <authorList>
            <person name="Hu C.-J."/>
            <person name="Li W.-J."/>
        </authorList>
    </citation>
    <scope>NUCLEOTIDE SEQUENCE [LARGE SCALE GENOMIC DNA]</scope>
    <source>
        <strain evidence="4 5">SYSU G07066</strain>
    </source>
</reference>
<dbReference type="PANTHER" id="PTHR33449:SF1">
    <property type="entry name" value="NUCLEOID-ASSOCIATED PROTEIN YBAB"/>
    <property type="match status" value="1"/>
</dbReference>
<evidence type="ECO:0000256" key="2">
    <source>
        <dbReference type="HAMAP-Rule" id="MF_00274"/>
    </source>
</evidence>
<protein>
    <recommendedName>
        <fullName evidence="2">Nucleoid-associated protein U1T56_05060</fullName>
    </recommendedName>
</protein>